<accession>A0AAP0SDL2</accession>
<organism evidence="1 2">
    <name type="scientific">Liquidambar formosana</name>
    <name type="common">Formosan gum</name>
    <dbReference type="NCBI Taxonomy" id="63359"/>
    <lineage>
        <taxon>Eukaryota</taxon>
        <taxon>Viridiplantae</taxon>
        <taxon>Streptophyta</taxon>
        <taxon>Embryophyta</taxon>
        <taxon>Tracheophyta</taxon>
        <taxon>Spermatophyta</taxon>
        <taxon>Magnoliopsida</taxon>
        <taxon>eudicotyledons</taxon>
        <taxon>Gunneridae</taxon>
        <taxon>Pentapetalae</taxon>
        <taxon>Saxifragales</taxon>
        <taxon>Altingiaceae</taxon>
        <taxon>Liquidambar</taxon>
    </lineage>
</organism>
<proteinExistence type="predicted"/>
<gene>
    <name evidence="1" type="ORF">L1049_020781</name>
</gene>
<dbReference type="EMBL" id="JBBPBK010000001">
    <property type="protein sequence ID" value="KAK9292801.1"/>
    <property type="molecule type" value="Genomic_DNA"/>
</dbReference>
<evidence type="ECO:0000313" key="1">
    <source>
        <dbReference type="EMBL" id="KAK9292801.1"/>
    </source>
</evidence>
<sequence>MVPGVVMSSDAGGEKAGGEVVVTELSLGFGFGGKASLCGAFWIRLVAKKLEKEIGVCENENHRVQDGSLLLDL</sequence>
<dbReference type="AlphaFoldDB" id="A0AAP0SDL2"/>
<comment type="caution">
    <text evidence="1">The sequence shown here is derived from an EMBL/GenBank/DDBJ whole genome shotgun (WGS) entry which is preliminary data.</text>
</comment>
<dbReference type="Proteomes" id="UP001415857">
    <property type="component" value="Unassembled WGS sequence"/>
</dbReference>
<name>A0AAP0SDL2_LIQFO</name>
<protein>
    <submittedName>
        <fullName evidence="1">Uncharacterized protein</fullName>
    </submittedName>
</protein>
<keyword evidence="2" id="KW-1185">Reference proteome</keyword>
<reference evidence="1 2" key="1">
    <citation type="journal article" date="2024" name="Plant J.">
        <title>Genome sequences and population genomics reveal climatic adaptation and genomic divergence between two closely related sweetgum species.</title>
        <authorList>
            <person name="Xu W.Q."/>
            <person name="Ren C.Q."/>
            <person name="Zhang X.Y."/>
            <person name="Comes H.P."/>
            <person name="Liu X.H."/>
            <person name="Li Y.G."/>
            <person name="Kettle C.J."/>
            <person name="Jalonen R."/>
            <person name="Gaisberger H."/>
            <person name="Ma Y.Z."/>
            <person name="Qiu Y.X."/>
        </authorList>
    </citation>
    <scope>NUCLEOTIDE SEQUENCE [LARGE SCALE GENOMIC DNA]</scope>
    <source>
        <strain evidence="1">Hangzhou</strain>
    </source>
</reference>
<evidence type="ECO:0000313" key="2">
    <source>
        <dbReference type="Proteomes" id="UP001415857"/>
    </source>
</evidence>